<organism evidence="2 3">
    <name type="scientific">Solea senegalensis</name>
    <name type="common">Senegalese sole</name>
    <dbReference type="NCBI Taxonomy" id="28829"/>
    <lineage>
        <taxon>Eukaryota</taxon>
        <taxon>Metazoa</taxon>
        <taxon>Chordata</taxon>
        <taxon>Craniata</taxon>
        <taxon>Vertebrata</taxon>
        <taxon>Euteleostomi</taxon>
        <taxon>Actinopterygii</taxon>
        <taxon>Neopterygii</taxon>
        <taxon>Teleostei</taxon>
        <taxon>Neoteleostei</taxon>
        <taxon>Acanthomorphata</taxon>
        <taxon>Carangaria</taxon>
        <taxon>Pleuronectiformes</taxon>
        <taxon>Pleuronectoidei</taxon>
        <taxon>Soleidae</taxon>
        <taxon>Solea</taxon>
    </lineage>
</organism>
<name>A0AAV6R2R3_SOLSE</name>
<dbReference type="Proteomes" id="UP000693946">
    <property type="component" value="Linkage Group LG21"/>
</dbReference>
<feature type="region of interest" description="Disordered" evidence="1">
    <location>
        <begin position="70"/>
        <end position="98"/>
    </location>
</feature>
<evidence type="ECO:0000313" key="3">
    <source>
        <dbReference type="Proteomes" id="UP000693946"/>
    </source>
</evidence>
<gene>
    <name evidence="2" type="ORF">JOB18_043517</name>
</gene>
<sequence length="98" mass="10992">MREGAGFCTDNYANETRVNVQTYSCRGSSEALSLSQHFLDALNVDYFVQITYEKLSLVLCFGAVFFNLSPTTEEEEEEEEEEEGHDDAPAEHCIEGPS</sequence>
<comment type="caution">
    <text evidence="2">The sequence shown here is derived from an EMBL/GenBank/DDBJ whole genome shotgun (WGS) entry which is preliminary data.</text>
</comment>
<evidence type="ECO:0000256" key="1">
    <source>
        <dbReference type="SAM" id="MobiDB-lite"/>
    </source>
</evidence>
<protein>
    <submittedName>
        <fullName evidence="2">Uncharacterized protein</fullName>
    </submittedName>
</protein>
<feature type="compositionally biased region" description="Acidic residues" evidence="1">
    <location>
        <begin position="72"/>
        <end position="85"/>
    </location>
</feature>
<proteinExistence type="predicted"/>
<reference evidence="2 3" key="1">
    <citation type="journal article" date="2021" name="Sci. Rep.">
        <title>Chromosome anchoring in Senegalese sole (Solea senegalensis) reveals sex-associated markers and genome rearrangements in flatfish.</title>
        <authorList>
            <person name="Guerrero-Cozar I."/>
            <person name="Gomez-Garrido J."/>
            <person name="Berbel C."/>
            <person name="Martinez-Blanch J.F."/>
            <person name="Alioto T."/>
            <person name="Claros M.G."/>
            <person name="Gagnaire P.A."/>
            <person name="Manchado M."/>
        </authorList>
    </citation>
    <scope>NUCLEOTIDE SEQUENCE [LARGE SCALE GENOMIC DNA]</scope>
    <source>
        <strain evidence="2">Sse05_10M</strain>
    </source>
</reference>
<feature type="compositionally biased region" description="Basic and acidic residues" evidence="1">
    <location>
        <begin position="86"/>
        <end position="98"/>
    </location>
</feature>
<dbReference type="EMBL" id="JAGKHQ010000014">
    <property type="protein sequence ID" value="KAG7499616.1"/>
    <property type="molecule type" value="Genomic_DNA"/>
</dbReference>
<keyword evidence="3" id="KW-1185">Reference proteome</keyword>
<accession>A0AAV6R2R3</accession>
<dbReference type="AlphaFoldDB" id="A0AAV6R2R3"/>
<evidence type="ECO:0000313" key="2">
    <source>
        <dbReference type="EMBL" id="KAG7499616.1"/>
    </source>
</evidence>